<keyword evidence="6" id="KW-0206">Cytoskeleton</keyword>
<evidence type="ECO:0000256" key="3">
    <source>
        <dbReference type="ARBA" id="ARBA00010091"/>
    </source>
</evidence>
<dbReference type="GO" id="GO:0005814">
    <property type="term" value="C:centriole"/>
    <property type="evidence" value="ECO:0007669"/>
    <property type="project" value="UniProtKB-SubCell"/>
</dbReference>
<dbReference type="PANTHER" id="PTHR34174">
    <property type="entry name" value="HYDROLETHALUS SYNDROME PROTEIN 1"/>
    <property type="match status" value="1"/>
</dbReference>
<evidence type="ECO:0000256" key="2">
    <source>
        <dbReference type="ARBA" id="ARBA00004138"/>
    </source>
</evidence>
<dbReference type="InterPro" id="IPR027918">
    <property type="entry name" value="HYLS1_C_dom"/>
</dbReference>
<dbReference type="GO" id="GO:0097730">
    <property type="term" value="C:non-motile cilium"/>
    <property type="evidence" value="ECO:0007669"/>
    <property type="project" value="TreeGrafter"/>
</dbReference>
<protein>
    <recommendedName>
        <fullName evidence="8">Centriolar and ciliogenesis-associated protein HYLS1 C-terminal domain-containing protein</fullName>
    </recommendedName>
</protein>
<keyword evidence="7" id="KW-0966">Cell projection</keyword>
<evidence type="ECO:0000313" key="9">
    <source>
        <dbReference type="EMBL" id="JAB55164.1"/>
    </source>
</evidence>
<dbReference type="PANTHER" id="PTHR34174:SF1">
    <property type="entry name" value="CENTRIOLAR AND CILIOGENESIS-ASSOCIATED PROTEIN HYLS1"/>
    <property type="match status" value="1"/>
</dbReference>
<name>U5EPL8_9DIPT</name>
<feature type="non-terminal residue" evidence="9">
    <location>
        <position position="1"/>
    </location>
</feature>
<sequence>FILDLKKLIKFDEKVQNNEEHPDILHENQNRNEIRHTLNQYDRLFAENTISSKAKINKKTVPLRENTQKTAVSHRIPSTKKVIATPSTVVKPHRKEDCNKDINQNHIFETIESPKEPVVVNELENHQKMWIRPRSGTSAKKQHKVKNDPVSLYQSYKKQWEKFKQQFPGENDHSELRWKIRTKMLGE</sequence>
<comment type="subcellular location">
    <subcellularLocation>
        <location evidence="2">Cell projection</location>
        <location evidence="2">Cilium</location>
    </subcellularLocation>
    <subcellularLocation>
        <location evidence="1">Cytoplasm</location>
        <location evidence="1">Cytoskeleton</location>
        <location evidence="1">Microtubule organizing center</location>
        <location evidence="1">Centrosome</location>
        <location evidence="1">Centriole</location>
    </subcellularLocation>
</comment>
<accession>U5EPL8</accession>
<reference evidence="9" key="1">
    <citation type="journal article" date="2014" name="Insect Biochem. Mol. Biol.">
        <title>An insight into the sialome of the frog biting fly, Corethrella appendiculata.</title>
        <authorList>
            <person name="Ribeiro J.M.C."/>
            <person name="Chagas A.C."/>
            <person name="Pham V.M."/>
            <person name="Lounibos L.P."/>
            <person name="Calvo E."/>
        </authorList>
    </citation>
    <scope>NUCLEOTIDE SEQUENCE</scope>
    <source>
        <tissue evidence="9">Salivary glands</tissue>
    </source>
</reference>
<evidence type="ECO:0000259" key="8">
    <source>
        <dbReference type="Pfam" id="PF15311"/>
    </source>
</evidence>
<keyword evidence="5" id="KW-0970">Cilium biogenesis/degradation</keyword>
<dbReference type="AlphaFoldDB" id="U5EPL8"/>
<evidence type="ECO:0000256" key="5">
    <source>
        <dbReference type="ARBA" id="ARBA00022794"/>
    </source>
</evidence>
<comment type="similarity">
    <text evidence="3">Belongs to the HYLS1 family.</text>
</comment>
<dbReference type="Pfam" id="PF15311">
    <property type="entry name" value="HYLS1_C"/>
    <property type="match status" value="1"/>
</dbReference>
<organism evidence="9">
    <name type="scientific">Corethrella appendiculata</name>
    <dbReference type="NCBI Taxonomy" id="1370023"/>
    <lineage>
        <taxon>Eukaryota</taxon>
        <taxon>Metazoa</taxon>
        <taxon>Ecdysozoa</taxon>
        <taxon>Arthropoda</taxon>
        <taxon>Hexapoda</taxon>
        <taxon>Insecta</taxon>
        <taxon>Pterygota</taxon>
        <taxon>Neoptera</taxon>
        <taxon>Endopterygota</taxon>
        <taxon>Diptera</taxon>
        <taxon>Nematocera</taxon>
        <taxon>Culicoidea</taxon>
        <taxon>Chaoboridae</taxon>
        <taxon>Corethrella</taxon>
    </lineage>
</organism>
<keyword evidence="4" id="KW-0963">Cytoplasm</keyword>
<proteinExistence type="evidence at transcript level"/>
<evidence type="ECO:0000256" key="6">
    <source>
        <dbReference type="ARBA" id="ARBA00023212"/>
    </source>
</evidence>
<feature type="domain" description="Centriolar and ciliogenesis-associated protein HYLS1 C-terminal" evidence="8">
    <location>
        <begin position="132"/>
        <end position="185"/>
    </location>
</feature>
<evidence type="ECO:0000256" key="7">
    <source>
        <dbReference type="ARBA" id="ARBA00023273"/>
    </source>
</evidence>
<dbReference type="InterPro" id="IPR052319">
    <property type="entry name" value="Centriolar_ciliogenesis_assoc"/>
</dbReference>
<evidence type="ECO:0000256" key="1">
    <source>
        <dbReference type="ARBA" id="ARBA00004114"/>
    </source>
</evidence>
<dbReference type="GO" id="GO:0060271">
    <property type="term" value="P:cilium assembly"/>
    <property type="evidence" value="ECO:0007669"/>
    <property type="project" value="TreeGrafter"/>
</dbReference>
<evidence type="ECO:0000256" key="4">
    <source>
        <dbReference type="ARBA" id="ARBA00022490"/>
    </source>
</evidence>
<dbReference type="EMBL" id="GANO01004707">
    <property type="protein sequence ID" value="JAB55164.1"/>
    <property type="molecule type" value="mRNA"/>
</dbReference>